<evidence type="ECO:0000259" key="2">
    <source>
        <dbReference type="Pfam" id="PF13439"/>
    </source>
</evidence>
<dbReference type="Pfam" id="PF00534">
    <property type="entry name" value="Glycos_transf_1"/>
    <property type="match status" value="1"/>
</dbReference>
<dbReference type="PANTHER" id="PTHR12526:SF630">
    <property type="entry name" value="GLYCOSYLTRANSFERASE"/>
    <property type="match status" value="1"/>
</dbReference>
<comment type="caution">
    <text evidence="3">The sequence shown here is derived from an EMBL/GenBank/DDBJ whole genome shotgun (WGS) entry which is preliminary data.</text>
</comment>
<dbReference type="GO" id="GO:1901135">
    <property type="term" value="P:carbohydrate derivative metabolic process"/>
    <property type="evidence" value="ECO:0007669"/>
    <property type="project" value="UniProtKB-ARBA"/>
</dbReference>
<evidence type="ECO:0000259" key="1">
    <source>
        <dbReference type="Pfam" id="PF00534"/>
    </source>
</evidence>
<name>A0A9Q3YP82_9GAMM</name>
<feature type="domain" description="Glycosyltransferase subfamily 4-like N-terminal" evidence="2">
    <location>
        <begin position="16"/>
        <end position="175"/>
    </location>
</feature>
<dbReference type="CDD" id="cd03811">
    <property type="entry name" value="GT4_GT28_WabH-like"/>
    <property type="match status" value="1"/>
</dbReference>
<reference evidence="3" key="1">
    <citation type="submission" date="2021-10" db="EMBL/GenBank/DDBJ databases">
        <title>The diversity and Nitrogen Metabolism of Culturable Nitrate-Utilizing Bacteria Within the Oxygen Minimum Zone of the Changjiang (Yangtze River)Estuary.</title>
        <authorList>
            <person name="Zhang D."/>
            <person name="Zheng J."/>
            <person name="Liu S."/>
            <person name="He W."/>
        </authorList>
    </citation>
    <scope>NUCLEOTIDE SEQUENCE</scope>
    <source>
        <strain evidence="3">FXH-223</strain>
    </source>
</reference>
<proteinExistence type="predicted"/>
<keyword evidence="4" id="KW-1185">Reference proteome</keyword>
<dbReference type="RefSeq" id="WP_228234348.1">
    <property type="nucleotide sequence ID" value="NZ_JAJGNA010000017.1"/>
</dbReference>
<feature type="domain" description="Glycosyl transferase family 1" evidence="1">
    <location>
        <begin position="192"/>
        <end position="348"/>
    </location>
</feature>
<dbReference type="EMBL" id="JAJGNA010000017">
    <property type="protein sequence ID" value="MCC4309526.1"/>
    <property type="molecule type" value="Genomic_DNA"/>
</dbReference>
<sequence length="366" mass="40651">MFSKKVSVVIYDFEPRGVQRSQVRLASQLREDGFDVEVVSFNAKGPLLEQLSSGIAVHDLQAGSVKGGIVALTKYLYSRPNYLVLSAEDHVNCMILMVRFFFRMKFRLSVSCRVSPMLWANRPTLFSKNWILKKLVHLFYPLAEQRVMLSDGMADEYARLFGLRRESLKIIYNPVLNAPSAVALPEISHDWFSVSGAPVVLGVGHLSEIKGFDVLIRAFSIVRKKTGARLIIVGQGPERETLKLLSRQLGVEEHVYFAGFQENPMSFMKHADLFVLSSRSEGLPGVLIEAIGSDCPVVSTRCGGGALEIMEHGRVGPLVEVDDVEGLASAILEQLASPPDLKKLRVSAQRFHANVVSHLYVKDLNI</sequence>
<dbReference type="Gene3D" id="3.40.50.2000">
    <property type="entry name" value="Glycogen Phosphorylase B"/>
    <property type="match status" value="2"/>
</dbReference>
<dbReference type="AlphaFoldDB" id="A0A9Q3YP82"/>
<evidence type="ECO:0000313" key="3">
    <source>
        <dbReference type="EMBL" id="MCC4309526.1"/>
    </source>
</evidence>
<dbReference type="InterPro" id="IPR028098">
    <property type="entry name" value="Glyco_trans_4-like_N"/>
</dbReference>
<dbReference type="GO" id="GO:0016757">
    <property type="term" value="F:glycosyltransferase activity"/>
    <property type="evidence" value="ECO:0007669"/>
    <property type="project" value="InterPro"/>
</dbReference>
<accession>A0A9Q3YP82</accession>
<dbReference type="PANTHER" id="PTHR12526">
    <property type="entry name" value="GLYCOSYLTRANSFERASE"/>
    <property type="match status" value="1"/>
</dbReference>
<dbReference type="InterPro" id="IPR001296">
    <property type="entry name" value="Glyco_trans_1"/>
</dbReference>
<dbReference type="Proteomes" id="UP001108027">
    <property type="component" value="Unassembled WGS sequence"/>
</dbReference>
<dbReference type="SUPFAM" id="SSF53756">
    <property type="entry name" value="UDP-Glycosyltransferase/glycogen phosphorylase"/>
    <property type="match status" value="1"/>
</dbReference>
<protein>
    <submittedName>
        <fullName evidence="3">Glycosyltransferase</fullName>
    </submittedName>
</protein>
<gene>
    <name evidence="3" type="ORF">LL252_13200</name>
</gene>
<organism evidence="3 4">
    <name type="scientific">Alloalcanivorax marinus</name>
    <dbReference type="NCBI Taxonomy" id="1177169"/>
    <lineage>
        <taxon>Bacteria</taxon>
        <taxon>Pseudomonadati</taxon>
        <taxon>Pseudomonadota</taxon>
        <taxon>Gammaproteobacteria</taxon>
        <taxon>Oceanospirillales</taxon>
        <taxon>Alcanivoracaceae</taxon>
        <taxon>Alloalcanivorax</taxon>
    </lineage>
</organism>
<dbReference type="Pfam" id="PF13439">
    <property type="entry name" value="Glyco_transf_4"/>
    <property type="match status" value="1"/>
</dbReference>
<evidence type="ECO:0000313" key="4">
    <source>
        <dbReference type="Proteomes" id="UP001108027"/>
    </source>
</evidence>